<name>F2BG83_9NEIS</name>
<organism evidence="1 2">
    <name type="scientific">Neisseria bacilliformis ATCC BAA-1200</name>
    <dbReference type="NCBI Taxonomy" id="888742"/>
    <lineage>
        <taxon>Bacteria</taxon>
        <taxon>Pseudomonadati</taxon>
        <taxon>Pseudomonadota</taxon>
        <taxon>Betaproteobacteria</taxon>
        <taxon>Neisseriales</taxon>
        <taxon>Neisseriaceae</taxon>
        <taxon>Neisseria</taxon>
    </lineage>
</organism>
<reference evidence="1 2" key="1">
    <citation type="submission" date="2011-02" db="EMBL/GenBank/DDBJ databases">
        <authorList>
            <person name="Muzny D."/>
            <person name="Qin X."/>
            <person name="Deng J."/>
            <person name="Jiang H."/>
            <person name="Liu Y."/>
            <person name="Qu J."/>
            <person name="Song X.-Z."/>
            <person name="Zhang L."/>
            <person name="Thornton R."/>
            <person name="Coyle M."/>
            <person name="Francisco L."/>
            <person name="Jackson L."/>
            <person name="Javaid M."/>
            <person name="Korchina V."/>
            <person name="Kovar C."/>
            <person name="Mata R."/>
            <person name="Mathew T."/>
            <person name="Ngo R."/>
            <person name="Nguyen L."/>
            <person name="Nguyen N."/>
            <person name="Okwuonu G."/>
            <person name="Ongeri F."/>
            <person name="Pham C."/>
            <person name="Simmons D."/>
            <person name="Wilczek-Boney K."/>
            <person name="Hale W."/>
            <person name="Jakkamsetti A."/>
            <person name="Pham P."/>
            <person name="Ruth R."/>
            <person name="San Lucas F."/>
            <person name="Warren J."/>
            <person name="Zhang J."/>
            <person name="Zhao Z."/>
            <person name="Zhou C."/>
            <person name="Zhu D."/>
            <person name="Lee S."/>
            <person name="Bess C."/>
            <person name="Blankenburg K."/>
            <person name="Forbes L."/>
            <person name="Fu Q."/>
            <person name="Gubbala S."/>
            <person name="Hirani K."/>
            <person name="Jayaseelan J.C."/>
            <person name="Lara F."/>
            <person name="Munidasa M."/>
            <person name="Palculict T."/>
            <person name="Patil S."/>
            <person name="Pu L.-L."/>
            <person name="Saada N."/>
            <person name="Tang L."/>
            <person name="Weissenberger G."/>
            <person name="Zhu Y."/>
            <person name="Hemphill L."/>
            <person name="Shang Y."/>
            <person name="Youmans B."/>
            <person name="Ayvaz T."/>
            <person name="Ross M."/>
            <person name="Santibanez J."/>
            <person name="Aqrawi P."/>
            <person name="Gross S."/>
            <person name="Joshi V."/>
            <person name="Fowler G."/>
            <person name="Nazareth L."/>
            <person name="Reid J."/>
            <person name="Worley K."/>
            <person name="Petrosino J."/>
            <person name="Highlander S."/>
            <person name="Gibbs R."/>
        </authorList>
    </citation>
    <scope>NUCLEOTIDE SEQUENCE [LARGE SCALE GENOMIC DNA]</scope>
    <source>
        <strain evidence="1 2">ATCC BAA-1200</strain>
    </source>
</reference>
<keyword evidence="2" id="KW-1185">Reference proteome</keyword>
<sequence>MCPNCVRNARFPPYPLQTNATGRLKTRFACQTRFSDGLLFFPEAQPPLFPTN</sequence>
<protein>
    <submittedName>
        <fullName evidence="1">Uncharacterized protein</fullName>
    </submittedName>
</protein>
<comment type="caution">
    <text evidence="1">The sequence shown here is derived from an EMBL/GenBank/DDBJ whole genome shotgun (WGS) entry which is preliminary data.</text>
</comment>
<gene>
    <name evidence="1" type="ORF">HMPREF9123_2740</name>
</gene>
<dbReference type="AlphaFoldDB" id="F2BG83"/>
<dbReference type="EMBL" id="AFAY01000053">
    <property type="protein sequence ID" value="EGF07204.1"/>
    <property type="molecule type" value="Genomic_DNA"/>
</dbReference>
<proteinExistence type="predicted"/>
<dbReference type="Proteomes" id="UP000004105">
    <property type="component" value="Unassembled WGS sequence"/>
</dbReference>
<dbReference type="HOGENOM" id="CLU_3082182_0_0_4"/>
<evidence type="ECO:0000313" key="2">
    <source>
        <dbReference type="Proteomes" id="UP000004105"/>
    </source>
</evidence>
<accession>F2BG83</accession>
<evidence type="ECO:0000313" key="1">
    <source>
        <dbReference type="EMBL" id="EGF07204.1"/>
    </source>
</evidence>